<dbReference type="InterPro" id="IPR013815">
    <property type="entry name" value="ATP_grasp_subdomain_1"/>
</dbReference>
<dbReference type="InterPro" id="IPR036637">
    <property type="entry name" value="Phosphohistidine_dom_sf"/>
</dbReference>
<dbReference type="Gene3D" id="3.30.1490.20">
    <property type="entry name" value="ATP-grasp fold, A domain"/>
    <property type="match status" value="1"/>
</dbReference>
<gene>
    <name evidence="4" type="ORF">CLUMA_CG017475</name>
</gene>
<name>A0A1J1IWA3_9DIPT</name>
<evidence type="ECO:0000313" key="4">
    <source>
        <dbReference type="EMBL" id="CRL04384.1"/>
    </source>
</evidence>
<evidence type="ECO:0000259" key="2">
    <source>
        <dbReference type="Pfam" id="PF00391"/>
    </source>
</evidence>
<dbReference type="GO" id="GO:0005524">
    <property type="term" value="F:ATP binding"/>
    <property type="evidence" value="ECO:0007669"/>
    <property type="project" value="InterPro"/>
</dbReference>
<sequence>MDYFEIMKILGFIVTVFVFYRLMVYERRDKTKGHYTRPAWNFFLKKLYAEYKIKQKQKRNQLRVENESNRYEIEAPKILPNEDSSDSQQIYGTDQEGNSLLIKFTRRRHRVAELWLIMRLSNGHVYTFADHPNTKIVNATPRIFEGSGLKLECLRPYSKWRITFSGMLRRGIAQDITDSEENLHFVRMNFIWTTASNPVFWPNDWSPKLIATSLATEKWRDGKWMQLMTKKDSGGYDQYGSCAGEVKVYDQDQSPYVEGMLPKIENFELNLPGIRQRRWGPHKNQHLHRTGVLLGSIENGCAFEVGAFSHKYGLTHSQFGNVLLPNGDIYPIDWTDFNLAALGEYQNHLPEATIVMIQAKKLKLTVMVNFKNNTKVPLYGGTQNESWNAFIVSIEIKFNTLNGRGVAIFWYPKNIREFDIQEIPTKIKRIFNRKDLPCADKLLMSFADKEAQSVFVSGGKGSSLAIMRVIQETKGKDFLDKRDRSQQIVNALIDQVAAKPLKKSFRVEMLMKEGVPQRGRQRSGSLTNAIFPDPHDFDVPDYHVPQGFIVSVSAFMRHLKREPQIGKLLLELENVAYERTVGDLKEICIKVQEAFKSSKLDKFLIELITQKLNQINYDGSVRFAVRSSGVTEDNEETSAAGQNETFLGLKTYDDVHLAILKCWASLYSYQSVLYRKQHIQPVVSSMAVVVQKMIAAEAAGVLFTRHPLNGDPSVVVITANYGLGESVVSGKADPDTFFVKRSHKDEVELLGTKAGTKKFFMEMDEEKSTIKESQINEDQMNSLCLSEEIVLKLSHLGVIMEKFFGTPRDIEFAVTNTGKIYLLQSRPITALNNFTDYEIIHENDFAVMNSHEVTTKSNVGEVLPGAMSVLNQSLFGEGMDKAVAVDNFRKKNYFGLYRYVFVISHHHLLMNVTKLMFENASDDPGAVERLSSLSVYGCDIYEKYPQIIDYGKDYRSYVLERTSAMLSVMLASLFKNDERIGEAREYLENVKNKFSRERLEKLKTSSDICDLIENVQSDLKAIGDTHMKTSQNGMLYQMVIYKILAKGANTLSSDNLNDVSLILSSLGNVESANIPEMIREIASTIILSNKQEEFLKVDRKDAVEWLENNCEAAHKIFLNFLKRHGHRGINEMDVISKPWERQPEGVIDMIKLNVSTLAAPSSGKISKTPTTEEIIENLKTPLGSIAKFFMAKLIPRCQKGVRNREITKSFCVANANEMRRGIYYLAEVMMHEGLLPERDLIFHLSFTEIKDIIASRDGKHIAKAFRRQKLFPMLNTLKFPEMSFGVPQALSNDINNNNEAASEGSVLVSGIPVCGGIVTGKACVCKSFADANQIQKGDILVTFGTDTAWSPYFPILGGVCTEIGGIISHGAVVAREYGLPCIIGADSATYKIKHGQKVTLNANNGRITLAAE</sequence>
<reference evidence="4 5" key="1">
    <citation type="submission" date="2015-04" db="EMBL/GenBank/DDBJ databases">
        <authorList>
            <person name="Syromyatnikov M.Y."/>
            <person name="Popov V.N."/>
        </authorList>
    </citation>
    <scope>NUCLEOTIDE SEQUENCE [LARGE SCALE GENOMIC DNA]</scope>
</reference>
<dbReference type="InterPro" id="IPR051549">
    <property type="entry name" value="PEP_Utilizing_Enz"/>
</dbReference>
<evidence type="ECO:0000256" key="1">
    <source>
        <dbReference type="ARBA" id="ARBA00007837"/>
    </source>
</evidence>
<dbReference type="PANTHER" id="PTHR43615">
    <property type="entry name" value="PHOSPHOENOLPYRUVATE SYNTHASE-RELATED"/>
    <property type="match status" value="1"/>
</dbReference>
<feature type="domain" description="Pyruvate phosphate dikinase AMP/ATP-binding" evidence="3">
    <location>
        <begin position="543"/>
        <end position="835"/>
    </location>
</feature>
<evidence type="ECO:0000313" key="5">
    <source>
        <dbReference type="Proteomes" id="UP000183832"/>
    </source>
</evidence>
<dbReference type="STRING" id="568069.A0A1J1IWA3"/>
<comment type="similarity">
    <text evidence="1">Belongs to the PEP-utilizing enzyme family.</text>
</comment>
<dbReference type="Pfam" id="PF01326">
    <property type="entry name" value="PPDK_N"/>
    <property type="match status" value="1"/>
</dbReference>
<protein>
    <submittedName>
        <fullName evidence="4">CLUMA_CG017475, isoform A</fullName>
    </submittedName>
</protein>
<dbReference type="InterPro" id="IPR008279">
    <property type="entry name" value="PEP-util_enz_mobile_dom"/>
</dbReference>
<dbReference type="PANTHER" id="PTHR43615:SF1">
    <property type="entry name" value="PPDK_N DOMAIN-CONTAINING PROTEIN"/>
    <property type="match status" value="1"/>
</dbReference>
<dbReference type="Proteomes" id="UP000183832">
    <property type="component" value="Unassembled WGS sequence"/>
</dbReference>
<dbReference type="InterPro" id="IPR002192">
    <property type="entry name" value="PPDK_AMP/ATP-bd"/>
</dbReference>
<dbReference type="SUPFAM" id="SSF52009">
    <property type="entry name" value="Phosphohistidine domain"/>
    <property type="match status" value="1"/>
</dbReference>
<dbReference type="GO" id="GO:0016301">
    <property type="term" value="F:kinase activity"/>
    <property type="evidence" value="ECO:0007669"/>
    <property type="project" value="InterPro"/>
</dbReference>
<dbReference type="EMBL" id="CVRI01000063">
    <property type="protein sequence ID" value="CRL04384.1"/>
    <property type="molecule type" value="Genomic_DNA"/>
</dbReference>
<evidence type="ECO:0000259" key="3">
    <source>
        <dbReference type="Pfam" id="PF01326"/>
    </source>
</evidence>
<organism evidence="4 5">
    <name type="scientific">Clunio marinus</name>
    <dbReference type="NCBI Taxonomy" id="568069"/>
    <lineage>
        <taxon>Eukaryota</taxon>
        <taxon>Metazoa</taxon>
        <taxon>Ecdysozoa</taxon>
        <taxon>Arthropoda</taxon>
        <taxon>Hexapoda</taxon>
        <taxon>Insecta</taxon>
        <taxon>Pterygota</taxon>
        <taxon>Neoptera</taxon>
        <taxon>Endopterygota</taxon>
        <taxon>Diptera</taxon>
        <taxon>Nematocera</taxon>
        <taxon>Chironomoidea</taxon>
        <taxon>Chironomidae</taxon>
        <taxon>Clunio</taxon>
    </lineage>
</organism>
<dbReference type="Gene3D" id="3.30.470.20">
    <property type="entry name" value="ATP-grasp fold, B domain"/>
    <property type="match status" value="1"/>
</dbReference>
<dbReference type="OrthoDB" id="6123450at2759"/>
<keyword evidence="5" id="KW-1185">Reference proteome</keyword>
<feature type="domain" description="PEP-utilising enzyme mobile" evidence="2">
    <location>
        <begin position="1334"/>
        <end position="1405"/>
    </location>
</feature>
<dbReference type="Pfam" id="PF00391">
    <property type="entry name" value="PEP-utilizers"/>
    <property type="match status" value="1"/>
</dbReference>
<proteinExistence type="inferred from homology"/>
<dbReference type="SUPFAM" id="SSF56059">
    <property type="entry name" value="Glutathione synthetase ATP-binding domain-like"/>
    <property type="match status" value="1"/>
</dbReference>
<dbReference type="Gene3D" id="3.50.30.10">
    <property type="entry name" value="Phosphohistidine domain"/>
    <property type="match status" value="1"/>
</dbReference>
<accession>A0A1J1IWA3</accession>